<evidence type="ECO:0000313" key="1">
    <source>
        <dbReference type="EMBL" id="PQM31504.1"/>
    </source>
</evidence>
<organism evidence="1 2">
    <name type="scientific">Spiroplasma poulsonii</name>
    <dbReference type="NCBI Taxonomy" id="2138"/>
    <lineage>
        <taxon>Bacteria</taxon>
        <taxon>Bacillati</taxon>
        <taxon>Mycoplasmatota</taxon>
        <taxon>Mollicutes</taxon>
        <taxon>Entomoplasmatales</taxon>
        <taxon>Spiroplasmataceae</taxon>
        <taxon>Spiroplasma</taxon>
    </lineage>
</organism>
<proteinExistence type="predicted"/>
<protein>
    <submittedName>
        <fullName evidence="1">Uncharacterized protein</fullName>
    </submittedName>
</protein>
<dbReference type="RefSeq" id="WP_040093619.1">
    <property type="nucleotide sequence ID" value="NZ_CM020866.1"/>
</dbReference>
<dbReference type="AlphaFoldDB" id="A0A2P6FDR0"/>
<reference evidence="1 2" key="1">
    <citation type="journal article" date="2015" name="MBio">
        <title>Genome sequence of the Drosophila melanogaster male-killing Spiroplasma strain MSRO endosymbiont.</title>
        <authorList>
            <person name="Paredes J.C."/>
            <person name="Herren J.K."/>
            <person name="Schupfer F."/>
            <person name="Marin R."/>
            <person name="Claverol S."/>
            <person name="Kuo C.H."/>
            <person name="Lemaitre B."/>
            <person name="Beven L."/>
        </authorList>
    </citation>
    <scope>NUCLEOTIDE SEQUENCE [LARGE SCALE GENOMIC DNA]</scope>
    <source>
        <strain evidence="1 2">MSRO</strain>
    </source>
</reference>
<dbReference type="STRING" id="2138.SMSRO_v1c12640"/>
<evidence type="ECO:0000313" key="2">
    <source>
        <dbReference type="Proteomes" id="UP000031565"/>
    </source>
</evidence>
<dbReference type="EMBL" id="JTLV02000001">
    <property type="protein sequence ID" value="PQM31504.1"/>
    <property type="molecule type" value="Genomic_DNA"/>
</dbReference>
<gene>
    <name evidence="1" type="ORF">SMSRO_SF013390</name>
</gene>
<dbReference type="Proteomes" id="UP000031565">
    <property type="component" value="Unassembled WGS sequence"/>
</dbReference>
<comment type="caution">
    <text evidence="1">The sequence shown here is derived from an EMBL/GenBank/DDBJ whole genome shotgun (WGS) entry which is preliminary data.</text>
</comment>
<dbReference type="OrthoDB" id="388278at2"/>
<keyword evidence="2" id="KW-1185">Reference proteome</keyword>
<sequence length="724" mass="82591">MKKILSFFAITTVVVGNSMPLLACRHKNDSNNDNNDISEKLRSMINTTGLLTKISLLARHENLNFNPSELVRSLYAPASYWKSIPSIYTYNNQKINLSKLIQDFNNNYNKMIAHTKNADPKSTREQLLPQYYIGMYNNYYYRDFLANGFFDPAKQEIDLNRSELLGYNYDMGALSTLMNNVGIKFWMPATRAFYVSYPAGGMGLSTNPFYNYQHVGVKDKNLFIDTEQSTGLKPQYEFGDNEYTIEKTSTLTAIYGKTAQFLSMLNQVDENPLGAQISALFLNNIFNFIGKDAQVETNPIYVLLRVIISEFLEQINSFAGIKSSWFFSSNEERINDELKGLVEQSTEAKELLTKLNGKASKGYHNFDLVGAIMNKKIPDFKTYNDNNLVGNYQNIGHVGELLLNIWKKLSSTTQKELNLKITNNIIDSLSEKIKIAILLTSEQAQKTSLQQLLDILLALQGDKVNFKFTLSNIFFDLTDLIKTLTSDNDILTTLSGYQNLANSFEELTTTNLNNVLKTMGWNNGTNKFEDNSLLQHLLVAISDTHAIAYQDYNYLFFNSNSPFFAGVNNVMKTLHENVLQYVVDDKYWTVSNPQYTQKVVGAEERLSYDFEYNGVGDSSVTKLYTESRTNQINVNDQFYDDHYNPKQFYSIDNKQENIAYSGLGLSDNLKPVSHKYHIEWTNVGNLEQPMWIITKIDSYVRSGEVTNGIGSTQSGAWKQIYFLY</sequence>
<name>A0A2P6FDR0_9MOLU</name>
<accession>A0A2P6FDR0</accession>